<evidence type="ECO:0000256" key="1">
    <source>
        <dbReference type="ARBA" id="ARBA00022729"/>
    </source>
</evidence>
<dbReference type="SUPFAM" id="SSF89392">
    <property type="entry name" value="Prokaryotic lipoproteins and lipoprotein localization factors"/>
    <property type="match status" value="1"/>
</dbReference>
<keyword evidence="1 2" id="KW-0732">Signal</keyword>
<evidence type="ECO:0000313" key="3">
    <source>
        <dbReference type="EMBL" id="NJC26680.1"/>
    </source>
</evidence>
<gene>
    <name evidence="3" type="ORF">GGR27_002190</name>
</gene>
<keyword evidence="3" id="KW-0449">Lipoprotein</keyword>
<dbReference type="CDD" id="cd16325">
    <property type="entry name" value="LolA"/>
    <property type="match status" value="1"/>
</dbReference>
<comment type="caution">
    <text evidence="3">The sequence shown here is derived from an EMBL/GenBank/DDBJ whole genome shotgun (WGS) entry which is preliminary data.</text>
</comment>
<keyword evidence="4" id="KW-1185">Reference proteome</keyword>
<dbReference type="Gene3D" id="2.50.20.10">
    <property type="entry name" value="Lipoprotein localisation LolA/LolB/LppX"/>
    <property type="match status" value="1"/>
</dbReference>
<dbReference type="InterPro" id="IPR029046">
    <property type="entry name" value="LolA/LolB/LppX"/>
</dbReference>
<evidence type="ECO:0000313" key="4">
    <source>
        <dbReference type="Proteomes" id="UP000770785"/>
    </source>
</evidence>
<sequence length="228" mass="25447">MKLGLTTILLLFLTVFTLQAQDNQYRSAKDSDPQAVKLLENLRTKYDAFATLRADFQLDIAFPGQPIESQKGQISRRGDNVRFKLGEQEGIINKEAAYIIQHGNKEVMINNLPEPGELSGVLTPQTLFSFYEGDKYVLAITGSETVGGRTAKVIELKPVDRNASEFSKMRLLVDATKNEIVSIKAFAADGSRYAFTLNNTEANPVLPASTFKFVQSEFPGYHVEDLRY</sequence>
<evidence type="ECO:0000256" key="2">
    <source>
        <dbReference type="SAM" id="SignalP"/>
    </source>
</evidence>
<dbReference type="EMBL" id="JAATJH010000003">
    <property type="protein sequence ID" value="NJC26680.1"/>
    <property type="molecule type" value="Genomic_DNA"/>
</dbReference>
<accession>A0ABX0XBP1</accession>
<proteinExistence type="predicted"/>
<dbReference type="Proteomes" id="UP000770785">
    <property type="component" value="Unassembled WGS sequence"/>
</dbReference>
<organism evidence="3 4">
    <name type="scientific">Neolewinella antarctica</name>
    <dbReference type="NCBI Taxonomy" id="442734"/>
    <lineage>
        <taxon>Bacteria</taxon>
        <taxon>Pseudomonadati</taxon>
        <taxon>Bacteroidota</taxon>
        <taxon>Saprospiria</taxon>
        <taxon>Saprospirales</taxon>
        <taxon>Lewinellaceae</taxon>
        <taxon>Neolewinella</taxon>
    </lineage>
</organism>
<name>A0ABX0XBP1_9BACT</name>
<feature type="chain" id="PRO_5046914989" evidence="2">
    <location>
        <begin position="21"/>
        <end position="228"/>
    </location>
</feature>
<dbReference type="RefSeq" id="WP_168037446.1">
    <property type="nucleotide sequence ID" value="NZ_JAATJH010000003.1"/>
</dbReference>
<dbReference type="InterPro" id="IPR004564">
    <property type="entry name" value="OM_lipoprot_carrier_LolA-like"/>
</dbReference>
<feature type="signal peptide" evidence="2">
    <location>
        <begin position="1"/>
        <end position="20"/>
    </location>
</feature>
<reference evidence="3 4" key="1">
    <citation type="submission" date="2020-03" db="EMBL/GenBank/DDBJ databases">
        <title>Genomic Encyclopedia of Type Strains, Phase IV (KMG-IV): sequencing the most valuable type-strain genomes for metagenomic binning, comparative biology and taxonomic classification.</title>
        <authorList>
            <person name="Goeker M."/>
        </authorList>
    </citation>
    <scope>NUCLEOTIDE SEQUENCE [LARGE SCALE GENOMIC DNA]</scope>
    <source>
        <strain evidence="3 4">DSM 105096</strain>
    </source>
</reference>
<protein>
    <submittedName>
        <fullName evidence="3">Outer membrane lipoprotein-sorting protein</fullName>
    </submittedName>
</protein>